<evidence type="ECO:0000256" key="4">
    <source>
        <dbReference type="ARBA" id="ARBA00023136"/>
    </source>
</evidence>
<feature type="transmembrane region" description="Helical" evidence="5">
    <location>
        <begin position="94"/>
        <end position="118"/>
    </location>
</feature>
<comment type="subcellular location">
    <subcellularLocation>
        <location evidence="1">Membrane</location>
        <topology evidence="1">Multi-pass membrane protein</topology>
    </subcellularLocation>
</comment>
<gene>
    <name evidence="6" type="ORF">DNG_08455</name>
</gene>
<dbReference type="SMART" id="SM00679">
    <property type="entry name" value="CTNS"/>
    <property type="match status" value="2"/>
</dbReference>
<evidence type="ECO:0000313" key="7">
    <source>
        <dbReference type="Proteomes" id="UP001187682"/>
    </source>
</evidence>
<proteinExistence type="predicted"/>
<reference evidence="6" key="1">
    <citation type="submission" date="2018-03" db="EMBL/GenBank/DDBJ databases">
        <authorList>
            <person name="Guldener U."/>
        </authorList>
    </citation>
    <scope>NUCLEOTIDE SEQUENCE</scope>
</reference>
<feature type="transmembrane region" description="Helical" evidence="5">
    <location>
        <begin position="6"/>
        <end position="26"/>
    </location>
</feature>
<evidence type="ECO:0000313" key="6">
    <source>
        <dbReference type="EMBL" id="SPO05768.1"/>
    </source>
</evidence>
<evidence type="ECO:0000256" key="3">
    <source>
        <dbReference type="ARBA" id="ARBA00022989"/>
    </source>
</evidence>
<sequence>MDNPVVANILGTAGAVCWSIQLIPQIIKNYRRHSTEGLHHAMYFSWAIAGIPLGVYNLVQDFNIALQIQPHILIFLSLVAWAQCQYYGAKWRPAFVLGASAAAAVCIGGVECGLYFALKEAVRKDQEWPLILMVVLAALFLAIGVLRYYWEIYKSRSVEGISFMFVVIDATGDLVSILALLFEESIDVLGVVVYSVELGLWIGILALGAYYRLWVWLSSRLGSRKDDAVGGDALNGTSAEGIQDTVRETKQP</sequence>
<evidence type="ECO:0000256" key="2">
    <source>
        <dbReference type="ARBA" id="ARBA00022692"/>
    </source>
</evidence>
<keyword evidence="3 5" id="KW-1133">Transmembrane helix</keyword>
<feature type="transmembrane region" description="Helical" evidence="5">
    <location>
        <begin position="38"/>
        <end position="58"/>
    </location>
</feature>
<dbReference type="Proteomes" id="UP001187682">
    <property type="component" value="Unassembled WGS sequence"/>
</dbReference>
<organism evidence="6 7">
    <name type="scientific">Cephalotrichum gorgonifer</name>
    <dbReference type="NCBI Taxonomy" id="2041049"/>
    <lineage>
        <taxon>Eukaryota</taxon>
        <taxon>Fungi</taxon>
        <taxon>Dikarya</taxon>
        <taxon>Ascomycota</taxon>
        <taxon>Pezizomycotina</taxon>
        <taxon>Sordariomycetes</taxon>
        <taxon>Hypocreomycetidae</taxon>
        <taxon>Microascales</taxon>
        <taxon>Microascaceae</taxon>
        <taxon>Cephalotrichum</taxon>
    </lineage>
</organism>
<dbReference type="InterPro" id="IPR051415">
    <property type="entry name" value="LAAT-1"/>
</dbReference>
<keyword evidence="7" id="KW-1185">Reference proteome</keyword>
<dbReference type="Gene3D" id="1.20.1280.290">
    <property type="match status" value="2"/>
</dbReference>
<dbReference type="PANTHER" id="PTHR16201">
    <property type="entry name" value="SEVEN TRANSMEMBRANE PROTEIN 1-RELATED"/>
    <property type="match status" value="1"/>
</dbReference>
<dbReference type="Pfam" id="PF04193">
    <property type="entry name" value="PQ-loop"/>
    <property type="match status" value="2"/>
</dbReference>
<keyword evidence="2 5" id="KW-0812">Transmembrane</keyword>
<dbReference type="InterPro" id="IPR006603">
    <property type="entry name" value="PQ-loop_rpt"/>
</dbReference>
<evidence type="ECO:0000256" key="1">
    <source>
        <dbReference type="ARBA" id="ARBA00004141"/>
    </source>
</evidence>
<evidence type="ECO:0000256" key="5">
    <source>
        <dbReference type="SAM" id="Phobius"/>
    </source>
</evidence>
<feature type="transmembrane region" description="Helical" evidence="5">
    <location>
        <begin position="188"/>
        <end position="211"/>
    </location>
</feature>
<dbReference type="AlphaFoldDB" id="A0AAE8N607"/>
<dbReference type="PANTHER" id="PTHR16201:SF37">
    <property type="entry name" value="PQ-LOOP REPEAT-CONTAINING PROTEIN"/>
    <property type="match status" value="1"/>
</dbReference>
<keyword evidence="4 5" id="KW-0472">Membrane</keyword>
<dbReference type="GO" id="GO:0016020">
    <property type="term" value="C:membrane"/>
    <property type="evidence" value="ECO:0007669"/>
    <property type="project" value="UniProtKB-SubCell"/>
</dbReference>
<accession>A0AAE8N607</accession>
<name>A0AAE8N607_9PEZI</name>
<comment type="caution">
    <text evidence="6">The sequence shown here is derived from an EMBL/GenBank/DDBJ whole genome shotgun (WGS) entry which is preliminary data.</text>
</comment>
<feature type="transmembrane region" description="Helical" evidence="5">
    <location>
        <begin position="130"/>
        <end position="150"/>
    </location>
</feature>
<feature type="transmembrane region" description="Helical" evidence="5">
    <location>
        <begin position="162"/>
        <end position="182"/>
    </location>
</feature>
<protein>
    <submittedName>
        <fullName evidence="6">Related to membrane protein</fullName>
    </submittedName>
</protein>
<dbReference type="EMBL" id="ONZQ02000013">
    <property type="protein sequence ID" value="SPO05768.1"/>
    <property type="molecule type" value="Genomic_DNA"/>
</dbReference>